<feature type="coiled-coil region" evidence="1">
    <location>
        <begin position="247"/>
        <end position="274"/>
    </location>
</feature>
<keyword evidence="4" id="KW-1185">Reference proteome</keyword>
<feature type="region of interest" description="Disordered" evidence="2">
    <location>
        <begin position="220"/>
        <end position="241"/>
    </location>
</feature>
<evidence type="ECO:0000313" key="3">
    <source>
        <dbReference type="EMBL" id="CAG8832289.1"/>
    </source>
</evidence>
<sequence>LLENIAKETFSRKLALTLSETETIDYGNKKIEQQILAFLNSIEEEGQNRAEDIKDKDIKKVRQEDSLELKDEKVYFMIWNLPNRISKKQVTEMIKKFGQPREIRILHSMNNKMRAEVENGQLARIIAGRSERIELEKRHQIHARIRNLLKFMKEVLLLRQLRGVNAKAVHIFQNKNKNPRSQVEHTMPYRKGSENMITLHVVTTRRPSATQYNQVSRVEKDNHNRREWQKEKETRKKERTIQAPNERVNNKEEIDQKRHRLKELAQRLVEKIKEKLIWELSNSTKIEAGLSQHS</sequence>
<evidence type="ECO:0000256" key="2">
    <source>
        <dbReference type="SAM" id="MobiDB-lite"/>
    </source>
</evidence>
<evidence type="ECO:0000256" key="1">
    <source>
        <dbReference type="SAM" id="Coils"/>
    </source>
</evidence>
<dbReference type="Proteomes" id="UP000789901">
    <property type="component" value="Unassembled WGS sequence"/>
</dbReference>
<feature type="non-terminal residue" evidence="3">
    <location>
        <position position="1"/>
    </location>
</feature>
<protein>
    <submittedName>
        <fullName evidence="3">32794_t:CDS:1</fullName>
    </submittedName>
</protein>
<name>A0ABN7WHE8_GIGMA</name>
<comment type="caution">
    <text evidence="3">The sequence shown here is derived from an EMBL/GenBank/DDBJ whole genome shotgun (WGS) entry which is preliminary data.</text>
</comment>
<keyword evidence="1" id="KW-0175">Coiled coil</keyword>
<gene>
    <name evidence="3" type="ORF">GMARGA_LOCUS30985</name>
</gene>
<organism evidence="3 4">
    <name type="scientific">Gigaspora margarita</name>
    <dbReference type="NCBI Taxonomy" id="4874"/>
    <lineage>
        <taxon>Eukaryota</taxon>
        <taxon>Fungi</taxon>
        <taxon>Fungi incertae sedis</taxon>
        <taxon>Mucoromycota</taxon>
        <taxon>Glomeromycotina</taxon>
        <taxon>Glomeromycetes</taxon>
        <taxon>Diversisporales</taxon>
        <taxon>Gigasporaceae</taxon>
        <taxon>Gigaspora</taxon>
    </lineage>
</organism>
<evidence type="ECO:0000313" key="4">
    <source>
        <dbReference type="Proteomes" id="UP000789901"/>
    </source>
</evidence>
<feature type="compositionally biased region" description="Basic and acidic residues" evidence="2">
    <location>
        <begin position="220"/>
        <end position="240"/>
    </location>
</feature>
<reference evidence="3 4" key="1">
    <citation type="submission" date="2021-06" db="EMBL/GenBank/DDBJ databases">
        <authorList>
            <person name="Kallberg Y."/>
            <person name="Tangrot J."/>
            <person name="Rosling A."/>
        </authorList>
    </citation>
    <scope>NUCLEOTIDE SEQUENCE [LARGE SCALE GENOMIC DNA]</scope>
    <source>
        <strain evidence="3 4">120-4 pot B 10/14</strain>
    </source>
</reference>
<proteinExistence type="predicted"/>
<dbReference type="EMBL" id="CAJVQB010045044">
    <property type="protein sequence ID" value="CAG8832289.1"/>
    <property type="molecule type" value="Genomic_DNA"/>
</dbReference>
<accession>A0ABN7WHE8</accession>
<dbReference type="CDD" id="cd00590">
    <property type="entry name" value="RRM_SF"/>
    <property type="match status" value="1"/>
</dbReference>